<protein>
    <submittedName>
        <fullName evidence="2">Uncharacterized protein</fullName>
    </submittedName>
</protein>
<accession>Q01T35</accession>
<dbReference type="KEGG" id="sus:Acid_6259"/>
<dbReference type="HOGENOM" id="CLU_020979_0_0_0"/>
<dbReference type="EMBL" id="CP000473">
    <property type="protein sequence ID" value="ABJ87185.1"/>
    <property type="molecule type" value="Genomic_DNA"/>
</dbReference>
<gene>
    <name evidence="1" type="ordered locus">Acid_1198</name>
    <name evidence="2" type="ordered locus">Acid_6259</name>
</gene>
<dbReference type="EMBL" id="CP000473">
    <property type="protein sequence ID" value="ABJ82192.1"/>
    <property type="molecule type" value="Genomic_DNA"/>
</dbReference>
<dbReference type="KEGG" id="sus:Acid_1198"/>
<dbReference type="eggNOG" id="COG1321">
    <property type="taxonomic scope" value="Bacteria"/>
</dbReference>
<sequence length="547" mass="62539">MDRFSECYQELIEWSYDSADRIVLNAYFPMGQQPGGMLVWWRNLYGRDETMDTAHLMRMAGRFSRRVRAFADAKGIPIIDCAPNVKKFEIAQADLSKHDGKPGVFLILVAKSKAPVWEVERTTTGKVGAIRRKKPMPYVNHYSFHIWDTEWGHITIKMSGHPPFGAQIILNGHDYLSCAAKQAGLTVTKQANCFVQTSDAAGLTKIADTLSEPETEGRLRELCDRWIYSSCLIFGLDLEEQQRSGFQYRYSTYQLEYCRNFCFSSGRKMWEILQRLVDRTRSRLDLKVVKTIFGFKNRPRVKRLKQNKWGVEVETPTYDLTVFHVHYGKLSLKIYSKGEFILRIEVMVHNASDTPFRRSLVDFPKLVSWAKDVLERFLDALQCVDVCFISDEAMETLPEPSTVGKTRVGGIDLNRPRMRLVVRTILSLSTSPTGFSAREVSRKVRSLGGLPEDEYGCRQAAYDLKKLRGKEWIRRKGNSRRYEAVAEGLRSMAALIVLRDDVIKPLLAAQGRLKPGRRPTQTAPIDAHYAALRSQMRKLFLDLGIAA</sequence>
<dbReference type="AlphaFoldDB" id="Q01T35"/>
<dbReference type="InParanoid" id="Q01T35"/>
<dbReference type="OrthoDB" id="258366at2"/>
<evidence type="ECO:0000313" key="1">
    <source>
        <dbReference type="EMBL" id="ABJ82192.1"/>
    </source>
</evidence>
<organism evidence="2">
    <name type="scientific">Solibacter usitatus (strain Ellin6076)</name>
    <dbReference type="NCBI Taxonomy" id="234267"/>
    <lineage>
        <taxon>Bacteria</taxon>
        <taxon>Pseudomonadati</taxon>
        <taxon>Acidobacteriota</taxon>
        <taxon>Terriglobia</taxon>
        <taxon>Bryobacterales</taxon>
        <taxon>Solibacteraceae</taxon>
        <taxon>Candidatus Solibacter</taxon>
    </lineage>
</organism>
<evidence type="ECO:0000313" key="2">
    <source>
        <dbReference type="EMBL" id="ABJ87185.1"/>
    </source>
</evidence>
<name>Q01T35_SOLUE</name>
<reference evidence="2" key="1">
    <citation type="submission" date="2006-10" db="EMBL/GenBank/DDBJ databases">
        <title>Complete sequence of Solibacter usitatus Ellin6076.</title>
        <authorList>
            <consortium name="US DOE Joint Genome Institute"/>
            <person name="Copeland A."/>
            <person name="Lucas S."/>
            <person name="Lapidus A."/>
            <person name="Barry K."/>
            <person name="Detter J.C."/>
            <person name="Glavina del Rio T."/>
            <person name="Hammon N."/>
            <person name="Israni S."/>
            <person name="Dalin E."/>
            <person name="Tice H."/>
            <person name="Pitluck S."/>
            <person name="Thompson L.S."/>
            <person name="Brettin T."/>
            <person name="Bruce D."/>
            <person name="Han C."/>
            <person name="Tapia R."/>
            <person name="Gilna P."/>
            <person name="Schmutz J."/>
            <person name="Larimer F."/>
            <person name="Land M."/>
            <person name="Hauser L."/>
            <person name="Kyrpides N."/>
            <person name="Mikhailova N."/>
            <person name="Janssen P.H."/>
            <person name="Kuske C.R."/>
            <person name="Richardson P."/>
        </authorList>
    </citation>
    <scope>NUCLEOTIDE SEQUENCE</scope>
    <source>
        <strain evidence="2">Ellin6076</strain>
    </source>
</reference>
<proteinExistence type="predicted"/>